<organism evidence="1 2">
    <name type="scientific">Patagioenas fasciata monilis</name>
    <dbReference type="NCBI Taxonomy" id="372326"/>
    <lineage>
        <taxon>Eukaryota</taxon>
        <taxon>Metazoa</taxon>
        <taxon>Chordata</taxon>
        <taxon>Craniata</taxon>
        <taxon>Vertebrata</taxon>
        <taxon>Euteleostomi</taxon>
        <taxon>Archelosauria</taxon>
        <taxon>Archosauria</taxon>
        <taxon>Dinosauria</taxon>
        <taxon>Saurischia</taxon>
        <taxon>Theropoda</taxon>
        <taxon>Coelurosauria</taxon>
        <taxon>Aves</taxon>
        <taxon>Neognathae</taxon>
        <taxon>Neoaves</taxon>
        <taxon>Columbimorphae</taxon>
        <taxon>Columbiformes</taxon>
        <taxon>Columbidae</taxon>
        <taxon>Patagioenas</taxon>
    </lineage>
</organism>
<reference evidence="1 2" key="1">
    <citation type="submission" date="2016-02" db="EMBL/GenBank/DDBJ databases">
        <title>Band-tailed pigeon sequencing and assembly.</title>
        <authorList>
            <person name="Soares A.E."/>
            <person name="Novak B.J."/>
            <person name="Rice E.S."/>
            <person name="O'Connell B."/>
            <person name="Chang D."/>
            <person name="Weber S."/>
            <person name="Shapiro B."/>
        </authorList>
    </citation>
    <scope>NUCLEOTIDE SEQUENCE [LARGE SCALE GENOMIC DNA]</scope>
    <source>
        <strain evidence="1">BTP2013</strain>
        <tissue evidence="1">Blood</tissue>
    </source>
</reference>
<dbReference type="AlphaFoldDB" id="A0A1V4JPJ8"/>
<evidence type="ECO:0000313" key="2">
    <source>
        <dbReference type="Proteomes" id="UP000190648"/>
    </source>
</evidence>
<name>A0A1V4JPJ8_PATFA</name>
<sequence>MIPWFWFPGLWWDPVHNLSSSWFVPSGQFLPDSLSMELQLVTEENVRVPLNITNQENTSPLMCSERRDGAWRMSSPKYLDQDGFIQHHRSQFHLCKTEAAKDAKLQFSHGLKMTPSLAQGSHSSAVFIYLKPCRLKKHIVNRRKKPNSIIDGLDISLFEVSWLRK</sequence>
<evidence type="ECO:0000313" key="1">
    <source>
        <dbReference type="EMBL" id="OPJ74034.1"/>
    </source>
</evidence>
<comment type="caution">
    <text evidence="1">The sequence shown here is derived from an EMBL/GenBank/DDBJ whole genome shotgun (WGS) entry which is preliminary data.</text>
</comment>
<keyword evidence="2" id="KW-1185">Reference proteome</keyword>
<dbReference type="EMBL" id="LSYS01006880">
    <property type="protein sequence ID" value="OPJ74034.1"/>
    <property type="molecule type" value="Genomic_DNA"/>
</dbReference>
<proteinExistence type="predicted"/>
<dbReference type="Proteomes" id="UP000190648">
    <property type="component" value="Unassembled WGS sequence"/>
</dbReference>
<accession>A0A1V4JPJ8</accession>
<protein>
    <submittedName>
        <fullName evidence="1">Uncharacterized protein</fullName>
    </submittedName>
</protein>
<gene>
    <name evidence="1" type="ORF">AV530_013422</name>
</gene>